<accession>A0A3G5A6V6</accession>
<gene>
    <name evidence="1" type="ORF">Hyperionvirus3_54</name>
</gene>
<proteinExistence type="predicted"/>
<name>A0A3G5A6V6_9VIRU</name>
<organism evidence="1">
    <name type="scientific">Hyperionvirus sp</name>
    <dbReference type="NCBI Taxonomy" id="2487770"/>
    <lineage>
        <taxon>Viruses</taxon>
        <taxon>Varidnaviria</taxon>
        <taxon>Bamfordvirae</taxon>
        <taxon>Nucleocytoviricota</taxon>
        <taxon>Megaviricetes</taxon>
        <taxon>Imitervirales</taxon>
        <taxon>Mimiviridae</taxon>
        <taxon>Klosneuvirinae</taxon>
    </lineage>
</organism>
<reference evidence="1" key="1">
    <citation type="submission" date="2018-10" db="EMBL/GenBank/DDBJ databases">
        <title>Hidden diversity of soil giant viruses.</title>
        <authorList>
            <person name="Schulz F."/>
            <person name="Alteio L."/>
            <person name="Goudeau D."/>
            <person name="Ryan E.M."/>
            <person name="Malmstrom R.R."/>
            <person name="Blanchard J."/>
            <person name="Woyke T."/>
        </authorList>
    </citation>
    <scope>NUCLEOTIDE SEQUENCE</scope>
    <source>
        <strain evidence="1">HYV1</strain>
    </source>
</reference>
<sequence>MRVQLLIDDEPPYPKNRFTEAANPVKYRRFDWYDIGPLANGSEIRFELKASGSGFTLYPQNTRISQFRMDGDLVTR</sequence>
<dbReference type="EMBL" id="MK072385">
    <property type="protein sequence ID" value="AYV82908.1"/>
    <property type="molecule type" value="Genomic_DNA"/>
</dbReference>
<protein>
    <submittedName>
        <fullName evidence="1">Uncharacterized protein</fullName>
    </submittedName>
</protein>
<evidence type="ECO:0000313" key="1">
    <source>
        <dbReference type="EMBL" id="AYV82908.1"/>
    </source>
</evidence>